<proteinExistence type="inferred from homology"/>
<dbReference type="VEuPathDB" id="FungiDB:PV10_08369"/>
<dbReference type="Pfam" id="PF13489">
    <property type="entry name" value="Methyltransf_23"/>
    <property type="match status" value="1"/>
</dbReference>
<organism evidence="7 8">
    <name type="scientific">Exophiala mesophila</name>
    <name type="common">Black yeast-like fungus</name>
    <dbReference type="NCBI Taxonomy" id="212818"/>
    <lineage>
        <taxon>Eukaryota</taxon>
        <taxon>Fungi</taxon>
        <taxon>Dikarya</taxon>
        <taxon>Ascomycota</taxon>
        <taxon>Pezizomycotina</taxon>
        <taxon>Eurotiomycetes</taxon>
        <taxon>Chaetothyriomycetidae</taxon>
        <taxon>Chaetothyriales</taxon>
        <taxon>Herpotrichiellaceae</taxon>
        <taxon>Exophiala</taxon>
    </lineage>
</organism>
<evidence type="ECO:0000256" key="6">
    <source>
        <dbReference type="SAM" id="MobiDB-lite"/>
    </source>
</evidence>
<dbReference type="InterPro" id="IPR002403">
    <property type="entry name" value="Cyt_P450_E_grp-IV"/>
</dbReference>
<dbReference type="CDD" id="cd02440">
    <property type="entry name" value="AdoMet_MTases"/>
    <property type="match status" value="1"/>
</dbReference>
<dbReference type="InterPro" id="IPR050121">
    <property type="entry name" value="Cytochrome_P450_monoxygenase"/>
</dbReference>
<comment type="cofactor">
    <cofactor evidence="1 5">
        <name>heme</name>
        <dbReference type="ChEBI" id="CHEBI:30413"/>
    </cofactor>
</comment>
<sequence>MADSPDRDIVPEEQPQPPTLEVDVNDNDSALGDEEDLTSTASLTSSIYHYRQENGRTYNSFGDAYILPNDEAELDRLDLQHHLMKLTFGDRLTTVNFEEGKEIQRVLDVGTGTGIWAIEFADLHPEALITGVDLSPTQPPFVPPNVSFEIVDISKPWSFSYTFDFIFARMMTGGLSDWKAFIRESYDNLNPGGAIEIQDVHFDVGSGDGSLPEDSALRMWSKYMLEASRKLGVPLDSVLSVKAQLIEAGFEDVQQAVQLWPMTWWPKDPRHKKIGLWTYHNMSGNLLGISVAFFTRGLGWTVEELQVFLTKVRTDMKNTQFHAVWPINDSRSLIEVTPTETGPKTQILIETKFPTIDMSLLLTVVVLLVLVTVSTRVIYNWSRLRHIPGPRSAGWSKWWLLKRTWNGTIHMETAEQIFKHGPLVRIGPNELVTCDPETLRKITAVRTPYLRSDWYDAIKIDPDRANILSERNVERHQSLRARMAPGYAGKENLDLEKSIDEVIASFIKLIETKYLSTDSEYRPLDFCKKAQYLTLDLIGKIAFGRPFEFIQNDTDMFSYLQTTENTIPVMMLVSVFPLLAQIFQSPLLKSVLPKNTDAYGLGRIMGLAKEVVQERFVPDAKRKWDMLGSFVAHGLSQEEAESETLVQILAGSDTTASAIRAIILHVITNPRVQTKLLEEIAAANVSKPVTDAEAKALPYLQAVIKEGLRIHPPVTGLMLKVVPPQGDNVLGYYLPPGTKIGYSAFGLFLNPKLWGSDAKIYRPERWLEGTAEERRRKENNLELVFGGGRSQCLGKTVAAIELNKVIVELLRTFDFTVADPQKPWTSFSAGVFFVTDMWLRVTKREPQI</sequence>
<dbReference type="GO" id="GO:0004497">
    <property type="term" value="F:monooxygenase activity"/>
    <property type="evidence" value="ECO:0007669"/>
    <property type="project" value="InterPro"/>
</dbReference>
<feature type="binding site" description="axial binding residue" evidence="5">
    <location>
        <position position="792"/>
    </location>
    <ligand>
        <name>heme</name>
        <dbReference type="ChEBI" id="CHEBI:30413"/>
    </ligand>
    <ligandPart>
        <name>Fe</name>
        <dbReference type="ChEBI" id="CHEBI:18248"/>
    </ligandPart>
</feature>
<dbReference type="EMBL" id="NAJM01000082">
    <property type="protein sequence ID" value="RVX65759.1"/>
    <property type="molecule type" value="Genomic_DNA"/>
</dbReference>
<dbReference type="PRINTS" id="PR00465">
    <property type="entry name" value="EP450IV"/>
</dbReference>
<dbReference type="CDD" id="cd11060">
    <property type="entry name" value="CYP57A1-like"/>
    <property type="match status" value="1"/>
</dbReference>
<evidence type="ECO:0000256" key="3">
    <source>
        <dbReference type="ARBA" id="ARBA00022723"/>
    </source>
</evidence>
<dbReference type="AlphaFoldDB" id="A0A438MQ60"/>
<keyword evidence="3 5" id="KW-0479">Metal-binding</keyword>
<gene>
    <name evidence="7" type="ORF">B0A52_10350</name>
</gene>
<accession>A0A438MQ60</accession>
<dbReference type="InterPro" id="IPR001128">
    <property type="entry name" value="Cyt_P450"/>
</dbReference>
<dbReference type="OrthoDB" id="3934656at2759"/>
<dbReference type="Pfam" id="PF00067">
    <property type="entry name" value="p450"/>
    <property type="match status" value="1"/>
</dbReference>
<feature type="region of interest" description="Disordered" evidence="6">
    <location>
        <begin position="1"/>
        <end position="34"/>
    </location>
</feature>
<dbReference type="GO" id="GO:0005506">
    <property type="term" value="F:iron ion binding"/>
    <property type="evidence" value="ECO:0007669"/>
    <property type="project" value="InterPro"/>
</dbReference>
<dbReference type="Gene3D" id="3.40.50.150">
    <property type="entry name" value="Vaccinia Virus protein VP39"/>
    <property type="match status" value="1"/>
</dbReference>
<dbReference type="GO" id="GO:0016705">
    <property type="term" value="F:oxidoreductase activity, acting on paired donors, with incorporation or reduction of molecular oxygen"/>
    <property type="evidence" value="ECO:0007669"/>
    <property type="project" value="InterPro"/>
</dbReference>
<dbReference type="PRINTS" id="PR00385">
    <property type="entry name" value="P450"/>
</dbReference>
<dbReference type="InterPro" id="IPR029063">
    <property type="entry name" value="SAM-dependent_MTases_sf"/>
</dbReference>
<evidence type="ECO:0000256" key="2">
    <source>
        <dbReference type="ARBA" id="ARBA00010617"/>
    </source>
</evidence>
<reference evidence="7 8" key="1">
    <citation type="submission" date="2017-03" db="EMBL/GenBank/DDBJ databases">
        <title>Genomes of endolithic fungi from Antarctica.</title>
        <authorList>
            <person name="Coleine C."/>
            <person name="Masonjones S."/>
            <person name="Stajich J.E."/>
        </authorList>
    </citation>
    <scope>NUCLEOTIDE SEQUENCE [LARGE SCALE GENOMIC DNA]</scope>
    <source>
        <strain evidence="7 8">CCFEE 6314</strain>
    </source>
</reference>
<evidence type="ECO:0000256" key="5">
    <source>
        <dbReference type="PIRSR" id="PIRSR602403-1"/>
    </source>
</evidence>
<evidence type="ECO:0000313" key="7">
    <source>
        <dbReference type="EMBL" id="RVX65759.1"/>
    </source>
</evidence>
<name>A0A438MQ60_EXOME</name>
<protein>
    <submittedName>
        <fullName evidence="7">Uncharacterized protein</fullName>
    </submittedName>
</protein>
<dbReference type="VEuPathDB" id="FungiDB:PV10_08370"/>
<dbReference type="GO" id="GO:0020037">
    <property type="term" value="F:heme binding"/>
    <property type="evidence" value="ECO:0007669"/>
    <property type="project" value="InterPro"/>
</dbReference>
<dbReference type="Proteomes" id="UP000288859">
    <property type="component" value="Unassembled WGS sequence"/>
</dbReference>
<dbReference type="Gene3D" id="1.10.630.10">
    <property type="entry name" value="Cytochrome P450"/>
    <property type="match status" value="1"/>
</dbReference>
<dbReference type="SUPFAM" id="SSF48264">
    <property type="entry name" value="Cytochrome P450"/>
    <property type="match status" value="1"/>
</dbReference>
<dbReference type="InterPro" id="IPR036396">
    <property type="entry name" value="Cyt_P450_sf"/>
</dbReference>
<evidence type="ECO:0000256" key="4">
    <source>
        <dbReference type="ARBA" id="ARBA00023004"/>
    </source>
</evidence>
<comment type="caution">
    <text evidence="7">The sequence shown here is derived from an EMBL/GenBank/DDBJ whole genome shotgun (WGS) entry which is preliminary data.</text>
</comment>
<evidence type="ECO:0000256" key="1">
    <source>
        <dbReference type="ARBA" id="ARBA00001971"/>
    </source>
</evidence>
<comment type="similarity">
    <text evidence="2">Belongs to the cytochrome P450 family.</text>
</comment>
<evidence type="ECO:0000313" key="8">
    <source>
        <dbReference type="Proteomes" id="UP000288859"/>
    </source>
</evidence>
<keyword evidence="4 5" id="KW-0408">Iron</keyword>
<keyword evidence="5" id="KW-0349">Heme</keyword>
<feature type="compositionally biased region" description="Acidic residues" evidence="6">
    <location>
        <begin position="23"/>
        <end position="34"/>
    </location>
</feature>
<feature type="compositionally biased region" description="Basic and acidic residues" evidence="6">
    <location>
        <begin position="1"/>
        <end position="10"/>
    </location>
</feature>
<dbReference type="SUPFAM" id="SSF53335">
    <property type="entry name" value="S-adenosyl-L-methionine-dependent methyltransferases"/>
    <property type="match status" value="1"/>
</dbReference>
<dbReference type="PANTHER" id="PTHR24305:SF168">
    <property type="entry name" value="P450, PUTATIVE (EUROFUNG)-RELATED"/>
    <property type="match status" value="1"/>
</dbReference>
<dbReference type="PANTHER" id="PTHR24305">
    <property type="entry name" value="CYTOCHROME P450"/>
    <property type="match status" value="1"/>
</dbReference>